<gene>
    <name evidence="1" type="ORF">OSB04_025334</name>
</gene>
<dbReference type="AlphaFoldDB" id="A0AA38W3X6"/>
<accession>A0AA38W3X6</accession>
<sequence>MKKRRLLDLLVSARYFSLWLFQMRYLSLWITAKHVWNYHLNCKDKLKGGGVKAMKNNCTMYINLYHEFKTKEGESLKDTYARFNTLIRKCKCSSVGRSNKDNKTMFLKSLGMVTSNHVYMRSTQDLEACLISDLYGSLASQESQVQQVKRSIGGTLALVAEQ</sequence>
<dbReference type="EMBL" id="JARYMX010000006">
    <property type="protein sequence ID" value="KAJ9545627.1"/>
    <property type="molecule type" value="Genomic_DNA"/>
</dbReference>
<reference evidence="1" key="1">
    <citation type="submission" date="2023-03" db="EMBL/GenBank/DDBJ databases">
        <title>Chromosome-scale reference genome and RAD-based genetic map of yellow starthistle (Centaurea solstitialis) reveal putative structural variation and QTLs associated with invader traits.</title>
        <authorList>
            <person name="Reatini B."/>
            <person name="Cang F.A."/>
            <person name="Jiang Q."/>
            <person name="Mckibben M.T.W."/>
            <person name="Barker M.S."/>
            <person name="Rieseberg L.H."/>
            <person name="Dlugosch K.M."/>
        </authorList>
    </citation>
    <scope>NUCLEOTIDE SEQUENCE</scope>
    <source>
        <strain evidence="1">CAN-66</strain>
        <tissue evidence="1">Leaf</tissue>
    </source>
</reference>
<evidence type="ECO:0000313" key="2">
    <source>
        <dbReference type="Proteomes" id="UP001172457"/>
    </source>
</evidence>
<keyword evidence="2" id="KW-1185">Reference proteome</keyword>
<protein>
    <submittedName>
        <fullName evidence="1">Uncharacterized protein</fullName>
    </submittedName>
</protein>
<dbReference type="Proteomes" id="UP001172457">
    <property type="component" value="Chromosome 6"/>
</dbReference>
<comment type="caution">
    <text evidence="1">The sequence shown here is derived from an EMBL/GenBank/DDBJ whole genome shotgun (WGS) entry which is preliminary data.</text>
</comment>
<proteinExistence type="predicted"/>
<evidence type="ECO:0000313" key="1">
    <source>
        <dbReference type="EMBL" id="KAJ9545627.1"/>
    </source>
</evidence>
<name>A0AA38W3X6_9ASTR</name>
<organism evidence="1 2">
    <name type="scientific">Centaurea solstitialis</name>
    <name type="common">yellow star-thistle</name>
    <dbReference type="NCBI Taxonomy" id="347529"/>
    <lineage>
        <taxon>Eukaryota</taxon>
        <taxon>Viridiplantae</taxon>
        <taxon>Streptophyta</taxon>
        <taxon>Embryophyta</taxon>
        <taxon>Tracheophyta</taxon>
        <taxon>Spermatophyta</taxon>
        <taxon>Magnoliopsida</taxon>
        <taxon>eudicotyledons</taxon>
        <taxon>Gunneridae</taxon>
        <taxon>Pentapetalae</taxon>
        <taxon>asterids</taxon>
        <taxon>campanulids</taxon>
        <taxon>Asterales</taxon>
        <taxon>Asteraceae</taxon>
        <taxon>Carduoideae</taxon>
        <taxon>Cardueae</taxon>
        <taxon>Centaureinae</taxon>
        <taxon>Centaurea</taxon>
    </lineage>
</organism>